<reference evidence="1" key="1">
    <citation type="journal article" date="2021" name="G3 (Bethesda)">
        <title>Genome and transcriptome analysis of the beet armyworm Spodoptera exigua reveals targets for pest control. .</title>
        <authorList>
            <person name="Simon S."/>
            <person name="Breeschoten T."/>
            <person name="Jansen H.J."/>
            <person name="Dirks R.P."/>
            <person name="Schranz M.E."/>
            <person name="Ros V.I.D."/>
        </authorList>
    </citation>
    <scope>NUCLEOTIDE SEQUENCE</scope>
    <source>
        <strain evidence="1">TB_SE_WUR_2020</strain>
    </source>
</reference>
<sequence>MLSVTHVTISETLCDIASVHDITASNAGPGSAGVAGPDLDDNNDAEAYEKDAYKYKSLIRVHTVNARFVGQCCSYHLPPLWCICCACIIGCIVRLLKYNKNALCIKLRLCKNPQVVISVVGAAGSVKVVEEVTCVCYSGAPEGVSVNGVAAGLRSGGLRLYSSWDLRPLLYLPPPDARAPLLSLTYSSDSSLLFACYGGGVVLAWDSCSSQRPAPVRILPAHALF</sequence>
<organism evidence="1 2">
    <name type="scientific">Spodoptera exigua</name>
    <name type="common">Beet armyworm</name>
    <name type="synonym">Noctua fulgens</name>
    <dbReference type="NCBI Taxonomy" id="7107"/>
    <lineage>
        <taxon>Eukaryota</taxon>
        <taxon>Metazoa</taxon>
        <taxon>Ecdysozoa</taxon>
        <taxon>Arthropoda</taxon>
        <taxon>Hexapoda</taxon>
        <taxon>Insecta</taxon>
        <taxon>Pterygota</taxon>
        <taxon>Neoptera</taxon>
        <taxon>Endopterygota</taxon>
        <taxon>Lepidoptera</taxon>
        <taxon>Glossata</taxon>
        <taxon>Ditrysia</taxon>
        <taxon>Noctuoidea</taxon>
        <taxon>Noctuidae</taxon>
        <taxon>Amphipyrinae</taxon>
        <taxon>Spodoptera</taxon>
    </lineage>
</organism>
<protein>
    <submittedName>
        <fullName evidence="1">Uncharacterized protein</fullName>
    </submittedName>
</protein>
<dbReference type="SUPFAM" id="SSF50978">
    <property type="entry name" value="WD40 repeat-like"/>
    <property type="match status" value="1"/>
</dbReference>
<comment type="caution">
    <text evidence="1">The sequence shown here is derived from an EMBL/GenBank/DDBJ whole genome shotgun (WGS) entry which is preliminary data.</text>
</comment>
<accession>A0A922MSW8</accession>
<evidence type="ECO:0000313" key="2">
    <source>
        <dbReference type="Proteomes" id="UP000814243"/>
    </source>
</evidence>
<name>A0A922MSW8_SPOEX</name>
<gene>
    <name evidence="1" type="ORF">HF086_007189</name>
</gene>
<dbReference type="InterPro" id="IPR036322">
    <property type="entry name" value="WD40_repeat_dom_sf"/>
</dbReference>
<dbReference type="AlphaFoldDB" id="A0A922MSW8"/>
<dbReference type="Proteomes" id="UP000814243">
    <property type="component" value="Unassembled WGS sequence"/>
</dbReference>
<dbReference type="EMBL" id="JACEFF010000201">
    <property type="protein sequence ID" value="KAH9642069.1"/>
    <property type="molecule type" value="Genomic_DNA"/>
</dbReference>
<dbReference type="Gene3D" id="2.130.10.10">
    <property type="entry name" value="YVTN repeat-like/Quinoprotein amine dehydrogenase"/>
    <property type="match status" value="1"/>
</dbReference>
<dbReference type="InterPro" id="IPR015943">
    <property type="entry name" value="WD40/YVTN_repeat-like_dom_sf"/>
</dbReference>
<evidence type="ECO:0000313" key="1">
    <source>
        <dbReference type="EMBL" id="KAH9642069.1"/>
    </source>
</evidence>
<proteinExistence type="predicted"/>